<dbReference type="InterPro" id="IPR003646">
    <property type="entry name" value="SH3-like_bac-type"/>
</dbReference>
<dbReference type="PROSITE" id="PS51781">
    <property type="entry name" value="SH3B"/>
    <property type="match status" value="1"/>
</dbReference>
<reference evidence="2 3" key="1">
    <citation type="journal article" date="2020" name="ISME J.">
        <title>Comparative genomics reveals insights into cyanobacterial evolution and habitat adaptation.</title>
        <authorList>
            <person name="Chen M.Y."/>
            <person name="Teng W.K."/>
            <person name="Zhao L."/>
            <person name="Hu C.X."/>
            <person name="Zhou Y.K."/>
            <person name="Han B.P."/>
            <person name="Song L.R."/>
            <person name="Shu W.S."/>
        </authorList>
    </citation>
    <scope>NUCLEOTIDE SEQUENCE [LARGE SCALE GENOMIC DNA]</scope>
    <source>
        <strain evidence="2 3">FACHB-838</strain>
    </source>
</reference>
<name>A0ABR8DNU8_9NOSO</name>
<evidence type="ECO:0000313" key="2">
    <source>
        <dbReference type="EMBL" id="MBD2531106.1"/>
    </source>
</evidence>
<dbReference type="Proteomes" id="UP000623440">
    <property type="component" value="Unassembled WGS sequence"/>
</dbReference>
<dbReference type="RefSeq" id="WP_190941813.1">
    <property type="nucleotide sequence ID" value="NZ_JACJSI010000029.1"/>
</dbReference>
<sequence>MKIFFDWQKTLAITATLSLTLTAYPAGSTIPTSLQHSSKYQLVQTPDNCRRVETDGDNLNIRSSPDGAIIGTLRNYSLVIIENTNSSSSWVPISSPQSGYVSAAYLKQCGQPVPPSQTTSQTDNCRKIFVGGVLRVRQEPSINSPILGVLQSGQQVTIKNRGKDGWVPISSPANGYIPSIVLSSCT</sequence>
<dbReference type="PANTHER" id="PTHR34408:SF1">
    <property type="entry name" value="GLYCOSYL HYDROLASE FAMILY 19 DOMAIN-CONTAINING PROTEIN HI_1415"/>
    <property type="match status" value="1"/>
</dbReference>
<comment type="caution">
    <text evidence="2">The sequence shown here is derived from an EMBL/GenBank/DDBJ whole genome shotgun (WGS) entry which is preliminary data.</text>
</comment>
<dbReference type="InterPro" id="IPR052354">
    <property type="entry name" value="Cell_Wall_Dynamics_Protein"/>
</dbReference>
<protein>
    <submittedName>
        <fullName evidence="2">SH3 domain-containing protein</fullName>
    </submittedName>
</protein>
<dbReference type="Pfam" id="PF08239">
    <property type="entry name" value="SH3_3"/>
    <property type="match status" value="1"/>
</dbReference>
<keyword evidence="3" id="KW-1185">Reference proteome</keyword>
<feature type="domain" description="SH3b" evidence="1">
    <location>
        <begin position="124"/>
        <end position="186"/>
    </location>
</feature>
<accession>A0ABR8DNU8</accession>
<dbReference type="PANTHER" id="PTHR34408">
    <property type="entry name" value="FAMILY PROTEIN, PUTATIVE-RELATED"/>
    <property type="match status" value="1"/>
</dbReference>
<organism evidence="2 3">
    <name type="scientific">Nostoc flagelliforme FACHB-838</name>
    <dbReference type="NCBI Taxonomy" id="2692904"/>
    <lineage>
        <taxon>Bacteria</taxon>
        <taxon>Bacillati</taxon>
        <taxon>Cyanobacteriota</taxon>
        <taxon>Cyanophyceae</taxon>
        <taxon>Nostocales</taxon>
        <taxon>Nostocaceae</taxon>
        <taxon>Nostoc</taxon>
    </lineage>
</organism>
<evidence type="ECO:0000313" key="3">
    <source>
        <dbReference type="Proteomes" id="UP000623440"/>
    </source>
</evidence>
<dbReference type="Gene3D" id="2.30.30.40">
    <property type="entry name" value="SH3 Domains"/>
    <property type="match status" value="2"/>
</dbReference>
<dbReference type="EMBL" id="JACJSI010000029">
    <property type="protein sequence ID" value="MBD2531106.1"/>
    <property type="molecule type" value="Genomic_DNA"/>
</dbReference>
<proteinExistence type="predicted"/>
<evidence type="ECO:0000259" key="1">
    <source>
        <dbReference type="PROSITE" id="PS51781"/>
    </source>
</evidence>
<gene>
    <name evidence="2" type="ORF">H6G97_16550</name>
</gene>